<organism evidence="3 4">
    <name type="scientific">Sphingobacterium corticibacter</name>
    <dbReference type="NCBI Taxonomy" id="2171749"/>
    <lineage>
        <taxon>Bacteria</taxon>
        <taxon>Pseudomonadati</taxon>
        <taxon>Bacteroidota</taxon>
        <taxon>Sphingobacteriia</taxon>
        <taxon>Sphingobacteriales</taxon>
        <taxon>Sphingobacteriaceae</taxon>
        <taxon>Sphingobacterium</taxon>
    </lineage>
</organism>
<keyword evidence="1" id="KW-0812">Transmembrane</keyword>
<evidence type="ECO:0000313" key="4">
    <source>
        <dbReference type="Proteomes" id="UP000245627"/>
    </source>
</evidence>
<name>A0A2T8HMJ3_9SPHI</name>
<evidence type="ECO:0000256" key="1">
    <source>
        <dbReference type="SAM" id="Phobius"/>
    </source>
</evidence>
<evidence type="ECO:0000313" key="3">
    <source>
        <dbReference type="EMBL" id="PVH26657.1"/>
    </source>
</evidence>
<dbReference type="AlphaFoldDB" id="A0A2T8HMJ3"/>
<feature type="signal peptide" evidence="2">
    <location>
        <begin position="1"/>
        <end position="24"/>
    </location>
</feature>
<dbReference type="Proteomes" id="UP000245627">
    <property type="component" value="Unassembled WGS sequence"/>
</dbReference>
<proteinExistence type="predicted"/>
<feature type="transmembrane region" description="Helical" evidence="1">
    <location>
        <begin position="82"/>
        <end position="104"/>
    </location>
</feature>
<comment type="caution">
    <text evidence="3">The sequence shown here is derived from an EMBL/GenBank/DDBJ whole genome shotgun (WGS) entry which is preliminary data.</text>
</comment>
<keyword evidence="1" id="KW-0472">Membrane</keyword>
<keyword evidence="1" id="KW-1133">Transmembrane helix</keyword>
<keyword evidence="2" id="KW-0732">Signal</keyword>
<gene>
    <name evidence="3" type="ORF">DC487_03335</name>
</gene>
<evidence type="ECO:0008006" key="5">
    <source>
        <dbReference type="Google" id="ProtNLM"/>
    </source>
</evidence>
<dbReference type="OrthoDB" id="799395at2"/>
<sequence length="105" mass="11629">MRSKFYFSMIAIFCAITFVQPVLANDEPAAKEVTADPATEARISEIEARVNEIKAMDRSNMTKAERKAMKKELKELKKESKALGGGVYLSVGAIIIIILLLILIL</sequence>
<reference evidence="3 4" key="1">
    <citation type="submission" date="2018-04" db="EMBL/GenBank/DDBJ databases">
        <title>Sphingobacterium cortibacter sp. nov.</title>
        <authorList>
            <person name="Li Y."/>
        </authorList>
    </citation>
    <scope>NUCLEOTIDE SEQUENCE [LARGE SCALE GENOMIC DNA]</scope>
    <source>
        <strain evidence="3 4">2c-3</strain>
    </source>
</reference>
<protein>
    <recommendedName>
        <fullName evidence="5">Seryl-tRNA synthetase</fullName>
    </recommendedName>
</protein>
<dbReference type="EMBL" id="QDKG01000001">
    <property type="protein sequence ID" value="PVH26657.1"/>
    <property type="molecule type" value="Genomic_DNA"/>
</dbReference>
<evidence type="ECO:0000256" key="2">
    <source>
        <dbReference type="SAM" id="SignalP"/>
    </source>
</evidence>
<dbReference type="RefSeq" id="WP_116774515.1">
    <property type="nucleotide sequence ID" value="NZ_QDKG01000001.1"/>
</dbReference>
<feature type="chain" id="PRO_5015694341" description="Seryl-tRNA synthetase" evidence="2">
    <location>
        <begin position="25"/>
        <end position="105"/>
    </location>
</feature>
<keyword evidence="4" id="KW-1185">Reference proteome</keyword>
<accession>A0A2T8HMJ3</accession>